<dbReference type="STRING" id="333140.AWW68_13860"/>
<dbReference type="AlphaFoldDB" id="A0A150X6D6"/>
<keyword evidence="1" id="KW-0812">Transmembrane</keyword>
<gene>
    <name evidence="3" type="ORF">AWW68_13860</name>
</gene>
<dbReference type="PANTHER" id="PTHR34220">
    <property type="entry name" value="SENSOR HISTIDINE KINASE YPDA"/>
    <property type="match status" value="1"/>
</dbReference>
<dbReference type="GO" id="GO:0016020">
    <property type="term" value="C:membrane"/>
    <property type="evidence" value="ECO:0007669"/>
    <property type="project" value="InterPro"/>
</dbReference>
<feature type="transmembrane region" description="Helical" evidence="1">
    <location>
        <begin position="79"/>
        <end position="101"/>
    </location>
</feature>
<dbReference type="OrthoDB" id="9792992at2"/>
<feature type="transmembrane region" description="Helical" evidence="1">
    <location>
        <begin position="49"/>
        <end position="67"/>
    </location>
</feature>
<dbReference type="Pfam" id="PF06580">
    <property type="entry name" value="His_kinase"/>
    <property type="match status" value="1"/>
</dbReference>
<sequence>MAKPRLENILFRTPRVIWHLIFWAVYILFFGIVYGSFEEEYAKQIAVQASHALVQIPAVYITLYILMPKLLFKEKFAAFFLSFVGVVIVFSTLSWFEYLFIQQPLFWPSDTFQSPLINVGKILKHTNNIYPVMTVAVVCKWFKYWYQEQKKNQQLIEDKLEAELKFLKSQIHPHFLFNTLNNLYALTLKQSKEAPEVVLKLSELLDYMLYECNANRVPLSREISLVKDYIELEKIRYGDRLNVTLNVTNENGDESVAPLLILPFVENAFKHGASDELEGSWISIDIALKHRGLILKVENSKSSYIEAEDKFAYKEGIGLKNVKRRLEILYPETHELNIHESTDSFLVVLKLNF</sequence>
<dbReference type="GO" id="GO:0000155">
    <property type="term" value="F:phosphorelay sensor kinase activity"/>
    <property type="evidence" value="ECO:0007669"/>
    <property type="project" value="InterPro"/>
</dbReference>
<dbReference type="RefSeq" id="WP_068224183.1">
    <property type="nucleotide sequence ID" value="NZ_CP139724.1"/>
</dbReference>
<evidence type="ECO:0000256" key="1">
    <source>
        <dbReference type="SAM" id="Phobius"/>
    </source>
</evidence>
<feature type="transmembrane region" description="Helical" evidence="1">
    <location>
        <begin position="16"/>
        <end position="37"/>
    </location>
</feature>
<dbReference type="Proteomes" id="UP000075606">
    <property type="component" value="Unassembled WGS sequence"/>
</dbReference>
<dbReference type="InterPro" id="IPR036890">
    <property type="entry name" value="HATPase_C_sf"/>
</dbReference>
<dbReference type="InterPro" id="IPR050640">
    <property type="entry name" value="Bact_2-comp_sensor_kinase"/>
</dbReference>
<protein>
    <submittedName>
        <fullName evidence="3">Two component system, sensor protein</fullName>
    </submittedName>
</protein>
<evidence type="ECO:0000259" key="2">
    <source>
        <dbReference type="Pfam" id="PF06580"/>
    </source>
</evidence>
<dbReference type="EMBL" id="LRPC01000028">
    <property type="protein sequence ID" value="KYG74305.1"/>
    <property type="molecule type" value="Genomic_DNA"/>
</dbReference>
<name>A0A150X6D6_9BACT</name>
<evidence type="ECO:0000313" key="3">
    <source>
        <dbReference type="EMBL" id="KYG74305.1"/>
    </source>
</evidence>
<reference evidence="3 4" key="1">
    <citation type="submission" date="2016-01" db="EMBL/GenBank/DDBJ databases">
        <title>Genome sequencing of Roseivirga spongicola UST030701-084.</title>
        <authorList>
            <person name="Selvaratnam C."/>
            <person name="Thevarajoo S."/>
            <person name="Goh K.M."/>
            <person name="Ee R."/>
            <person name="Chan K.-G."/>
            <person name="Chong C.S."/>
        </authorList>
    </citation>
    <scope>NUCLEOTIDE SEQUENCE [LARGE SCALE GENOMIC DNA]</scope>
    <source>
        <strain evidence="3 4">UST030701-084</strain>
    </source>
</reference>
<dbReference type="InterPro" id="IPR010559">
    <property type="entry name" value="Sig_transdc_His_kin_internal"/>
</dbReference>
<feature type="domain" description="Signal transduction histidine kinase internal region" evidence="2">
    <location>
        <begin position="162"/>
        <end position="241"/>
    </location>
</feature>
<keyword evidence="1" id="KW-0472">Membrane</keyword>
<organism evidence="3 4">
    <name type="scientific">Roseivirga spongicola</name>
    <dbReference type="NCBI Taxonomy" id="333140"/>
    <lineage>
        <taxon>Bacteria</taxon>
        <taxon>Pseudomonadati</taxon>
        <taxon>Bacteroidota</taxon>
        <taxon>Cytophagia</taxon>
        <taxon>Cytophagales</taxon>
        <taxon>Roseivirgaceae</taxon>
        <taxon>Roseivirga</taxon>
    </lineage>
</organism>
<comment type="caution">
    <text evidence="3">The sequence shown here is derived from an EMBL/GenBank/DDBJ whole genome shotgun (WGS) entry which is preliminary data.</text>
</comment>
<keyword evidence="4" id="KW-1185">Reference proteome</keyword>
<evidence type="ECO:0000313" key="4">
    <source>
        <dbReference type="Proteomes" id="UP000075606"/>
    </source>
</evidence>
<dbReference type="Gene3D" id="3.30.565.10">
    <property type="entry name" value="Histidine kinase-like ATPase, C-terminal domain"/>
    <property type="match status" value="1"/>
</dbReference>
<dbReference type="PANTHER" id="PTHR34220:SF7">
    <property type="entry name" value="SENSOR HISTIDINE KINASE YPDA"/>
    <property type="match status" value="1"/>
</dbReference>
<proteinExistence type="predicted"/>
<accession>A0A150X6D6</accession>
<keyword evidence="1" id="KW-1133">Transmembrane helix</keyword>